<dbReference type="SUPFAM" id="SSF52540">
    <property type="entry name" value="P-loop containing nucleoside triphosphate hydrolases"/>
    <property type="match status" value="1"/>
</dbReference>
<accession>H9B238</accession>
<evidence type="ECO:0000256" key="3">
    <source>
        <dbReference type="ARBA" id="ARBA00022737"/>
    </source>
</evidence>
<dbReference type="FunFam" id="3.40.50.300:FF:001091">
    <property type="entry name" value="Probable disease resistance protein At1g61300"/>
    <property type="match status" value="1"/>
</dbReference>
<feature type="domain" description="NB-ARC" evidence="7">
    <location>
        <begin position="1"/>
        <end position="143"/>
    </location>
</feature>
<dbReference type="FunFam" id="1.10.10.10:FF:000322">
    <property type="entry name" value="Probable disease resistance protein At1g63360"/>
    <property type="match status" value="1"/>
</dbReference>
<keyword evidence="6" id="KW-0067">ATP-binding</keyword>
<evidence type="ECO:0000256" key="2">
    <source>
        <dbReference type="ARBA" id="ARBA00022614"/>
    </source>
</evidence>
<keyword evidence="3" id="KW-0677">Repeat</keyword>
<dbReference type="PANTHER" id="PTHR33463">
    <property type="entry name" value="NB-ARC DOMAIN-CONTAINING PROTEIN-RELATED"/>
    <property type="match status" value="1"/>
</dbReference>
<dbReference type="Gene3D" id="1.10.8.430">
    <property type="entry name" value="Helical domain of apoptotic protease-activating factors"/>
    <property type="match status" value="1"/>
</dbReference>
<name>H9B238_9ERIC</name>
<evidence type="ECO:0000259" key="7">
    <source>
        <dbReference type="Pfam" id="PF00931"/>
    </source>
</evidence>
<feature type="non-terminal residue" evidence="9">
    <location>
        <position position="298"/>
    </location>
</feature>
<dbReference type="EMBL" id="JN972585">
    <property type="protein sequence ID" value="AFC90271.1"/>
    <property type="molecule type" value="Genomic_DNA"/>
</dbReference>
<keyword evidence="5" id="KW-0611">Plant defense</keyword>
<dbReference type="InterPro" id="IPR042197">
    <property type="entry name" value="Apaf_helical"/>
</dbReference>
<evidence type="ECO:0000256" key="4">
    <source>
        <dbReference type="ARBA" id="ARBA00022741"/>
    </source>
</evidence>
<evidence type="ECO:0000256" key="6">
    <source>
        <dbReference type="ARBA" id="ARBA00022840"/>
    </source>
</evidence>
<proteinExistence type="inferred from homology"/>
<dbReference type="InterPro" id="IPR036388">
    <property type="entry name" value="WH-like_DNA-bd_sf"/>
</dbReference>
<dbReference type="Gene3D" id="1.10.10.10">
    <property type="entry name" value="Winged helix-like DNA-binding domain superfamily/Winged helix DNA-binding domain"/>
    <property type="match status" value="1"/>
</dbReference>
<sequence>GGVGKTTIMKHIHNKLLEETVEFDSVFWVTVSKTSDVRELQREIAKELNVGISDDEDVTRRAAELYAVLSRRARYVLILDDLWEEFPLGTVGVPEPTRSNGCKLVLTTRSFEVCRRMGCTPVQVELLTEEEALMLFLRKAVGNDTVLAPIVEEIATQIAKECARLPLAIAIVGGSLRGLKGIRGWRNALNELISSTKEVNDGEGKVFERLKFSYSRLGDELLQNCFLYCSLYPEDHEIPVEELIEYWIAEGLIGDMDSVEAQLDKGHAILGKLTSSCILESVTDISKQECVRMHDLLA</sequence>
<dbReference type="Pfam" id="PF23559">
    <property type="entry name" value="WHD_DRP"/>
    <property type="match status" value="1"/>
</dbReference>
<feature type="non-terminal residue" evidence="9">
    <location>
        <position position="1"/>
    </location>
</feature>
<dbReference type="InterPro" id="IPR002182">
    <property type="entry name" value="NB-ARC"/>
</dbReference>
<dbReference type="AlphaFoldDB" id="H9B238"/>
<dbReference type="GO" id="GO:0051607">
    <property type="term" value="P:defense response to virus"/>
    <property type="evidence" value="ECO:0007669"/>
    <property type="project" value="UniProtKB-ARBA"/>
</dbReference>
<keyword evidence="2" id="KW-0433">Leucine-rich repeat</keyword>
<dbReference type="GO" id="GO:0043531">
    <property type="term" value="F:ADP binding"/>
    <property type="evidence" value="ECO:0007669"/>
    <property type="project" value="InterPro"/>
</dbReference>
<dbReference type="GO" id="GO:0005524">
    <property type="term" value="F:ATP binding"/>
    <property type="evidence" value="ECO:0007669"/>
    <property type="project" value="UniProtKB-KW"/>
</dbReference>
<organism evidence="9">
    <name type="scientific">Rhododendron kanehirae</name>
    <dbReference type="NCBI Taxonomy" id="101953"/>
    <lineage>
        <taxon>Eukaryota</taxon>
        <taxon>Viridiplantae</taxon>
        <taxon>Streptophyta</taxon>
        <taxon>Embryophyta</taxon>
        <taxon>Tracheophyta</taxon>
        <taxon>Spermatophyta</taxon>
        <taxon>Magnoliopsida</taxon>
        <taxon>eudicotyledons</taxon>
        <taxon>Gunneridae</taxon>
        <taxon>Pentapetalae</taxon>
        <taxon>asterids</taxon>
        <taxon>Ericales</taxon>
        <taxon>Ericaceae</taxon>
        <taxon>Ericoideae</taxon>
        <taxon>Rhodoreae</taxon>
        <taxon>Rhododendron</taxon>
    </lineage>
</organism>
<protein>
    <submittedName>
        <fullName evidence="9">Nucleotide-binding site leucine-rich repeat protein</fullName>
    </submittedName>
</protein>
<dbReference type="InterPro" id="IPR050905">
    <property type="entry name" value="Plant_NBS-LRR"/>
</dbReference>
<evidence type="ECO:0000256" key="5">
    <source>
        <dbReference type="ARBA" id="ARBA00022821"/>
    </source>
</evidence>
<evidence type="ECO:0000313" key="9">
    <source>
        <dbReference type="EMBL" id="AFC90271.1"/>
    </source>
</evidence>
<dbReference type="InterPro" id="IPR058922">
    <property type="entry name" value="WHD_DRP"/>
</dbReference>
<evidence type="ECO:0000259" key="8">
    <source>
        <dbReference type="Pfam" id="PF23559"/>
    </source>
</evidence>
<comment type="similarity">
    <text evidence="1">Belongs to the disease resistance NB-LRR family.</text>
</comment>
<dbReference type="Pfam" id="PF00931">
    <property type="entry name" value="NB-ARC"/>
    <property type="match status" value="1"/>
</dbReference>
<dbReference type="InterPro" id="IPR027417">
    <property type="entry name" value="P-loop_NTPase"/>
</dbReference>
<reference evidence="9" key="1">
    <citation type="submission" date="2011-10" db="EMBL/GenBank/DDBJ databases">
        <title>Natural variation, functional divergence, and local adaptation of nucleotide binding site sequences in Rhododendron (Ericaceae).</title>
        <authorList>
            <person name="Liao P.-C."/>
            <person name="Hwang S.-Y."/>
        </authorList>
    </citation>
    <scope>NUCLEOTIDE SEQUENCE</scope>
    <source>
        <strain evidence="9">Kan_187</strain>
    </source>
</reference>
<feature type="domain" description="Disease resistance protein winged helix" evidence="8">
    <location>
        <begin position="231"/>
        <end position="297"/>
    </location>
</feature>
<keyword evidence="4" id="KW-0547">Nucleotide-binding</keyword>
<dbReference type="PANTHER" id="PTHR33463:SF187">
    <property type="entry name" value="AND NB-ARC DOMAIN DISEASE RESISTANCE PROTEIN, PUTATIVE-RELATED"/>
    <property type="match status" value="1"/>
</dbReference>
<dbReference type="Gene3D" id="3.40.50.300">
    <property type="entry name" value="P-loop containing nucleotide triphosphate hydrolases"/>
    <property type="match status" value="1"/>
</dbReference>
<evidence type="ECO:0000256" key="1">
    <source>
        <dbReference type="ARBA" id="ARBA00008894"/>
    </source>
</evidence>